<evidence type="ECO:0000256" key="1">
    <source>
        <dbReference type="SAM" id="SignalP"/>
    </source>
</evidence>
<feature type="chain" id="PRO_5043907938" evidence="1">
    <location>
        <begin position="24"/>
        <end position="164"/>
    </location>
</feature>
<name>A0AAU7XEP3_9HYPH</name>
<dbReference type="AlphaFoldDB" id="A0AAU7XEP3"/>
<dbReference type="KEGG" id="mflg:ABS361_02410"/>
<proteinExistence type="predicted"/>
<feature type="signal peptide" evidence="1">
    <location>
        <begin position="1"/>
        <end position="23"/>
    </location>
</feature>
<accession>A0AAU7XEP3</accession>
<protein>
    <submittedName>
        <fullName evidence="2">Uncharacterized protein</fullName>
    </submittedName>
</protein>
<keyword evidence="1" id="KW-0732">Signal</keyword>
<organism evidence="2">
    <name type="scientific">Methyloraptor flagellatus</name>
    <dbReference type="NCBI Taxonomy" id="3162530"/>
    <lineage>
        <taxon>Bacteria</taxon>
        <taxon>Pseudomonadati</taxon>
        <taxon>Pseudomonadota</taxon>
        <taxon>Alphaproteobacteria</taxon>
        <taxon>Hyphomicrobiales</taxon>
        <taxon>Ancalomicrobiaceae</taxon>
        <taxon>Methyloraptor</taxon>
    </lineage>
</organism>
<dbReference type="EMBL" id="CP158568">
    <property type="protein sequence ID" value="XBY45166.1"/>
    <property type="molecule type" value="Genomic_DNA"/>
</dbReference>
<dbReference type="RefSeq" id="WP_407050257.1">
    <property type="nucleotide sequence ID" value="NZ_CP158568.1"/>
</dbReference>
<reference evidence="2" key="1">
    <citation type="submission" date="2024-06" db="EMBL/GenBank/DDBJ databases">
        <title>Methylostella associata gen. nov., sp. nov., a novel Ancalomicrobiaceae-affiliated facultatively methylotrophic bacteria that feed on methanotrophs of the genus Methylococcus.</title>
        <authorList>
            <person name="Saltykova V."/>
            <person name="Danilova O.V."/>
            <person name="Oshkin I.Y."/>
            <person name="Belova S.E."/>
            <person name="Pimenov N.V."/>
            <person name="Dedysh S.N."/>
        </authorList>
    </citation>
    <scope>NUCLEOTIDE SEQUENCE</scope>
    <source>
        <strain evidence="2">S20</strain>
    </source>
</reference>
<evidence type="ECO:0000313" key="2">
    <source>
        <dbReference type="EMBL" id="XBY45166.1"/>
    </source>
</evidence>
<gene>
    <name evidence="2" type="ORF">ABS361_02410</name>
</gene>
<sequence>MRKNVLAVGLLLSFAGGIAPALAADPCEAGKWPLAREMGWFQSATLAKPGAALLPGHAAVIALQPTDKVQYLVPSSRKPADKTFGEVVSTAVASEGVYQITLSDEAWIEVVQGGKLVKVEAFTGIKECPGLRKSVRFKLAQGPAAIEIFGAAGDRLLVAVAPAE</sequence>